<gene>
    <name evidence="12" type="primary">pstA</name>
    <name evidence="12" type="ORF">E8M01_04755</name>
</gene>
<protein>
    <recommendedName>
        <fullName evidence="3 9">Phosphate transport system permease protein PstA</fullName>
    </recommendedName>
</protein>
<keyword evidence="4" id="KW-0813">Transport</keyword>
<dbReference type="Proteomes" id="UP000298781">
    <property type="component" value="Chromosome"/>
</dbReference>
<feature type="transmembrane region" description="Helical" evidence="9">
    <location>
        <begin position="443"/>
        <end position="463"/>
    </location>
</feature>
<keyword evidence="10" id="KW-0175">Coiled coil</keyword>
<comment type="similarity">
    <text evidence="2 9">Belongs to the binding-protein-dependent transport system permease family. CysTW subfamily.</text>
</comment>
<feature type="domain" description="ABC transmembrane type-1" evidence="11">
    <location>
        <begin position="398"/>
        <end position="605"/>
    </location>
</feature>
<dbReference type="PANTHER" id="PTHR43470:SF5">
    <property type="entry name" value="PHOSPHATE TRANSPORT SYSTEM PERMEASE PROTEIN PSTA"/>
    <property type="match status" value="1"/>
</dbReference>
<feature type="transmembrane region" description="Helical" evidence="9">
    <location>
        <begin position="545"/>
        <end position="576"/>
    </location>
</feature>
<dbReference type="GO" id="GO:0035435">
    <property type="term" value="P:phosphate ion transmembrane transport"/>
    <property type="evidence" value="ECO:0007669"/>
    <property type="project" value="InterPro"/>
</dbReference>
<evidence type="ECO:0000256" key="2">
    <source>
        <dbReference type="ARBA" id="ARBA00007069"/>
    </source>
</evidence>
<dbReference type="InterPro" id="IPR035906">
    <property type="entry name" value="MetI-like_sf"/>
</dbReference>
<name>A0A4D7AXW4_9HYPH</name>
<reference evidence="12 13" key="1">
    <citation type="submission" date="2019-04" db="EMBL/GenBank/DDBJ databases">
        <title>Phreatobacter aquaticus sp. nov.</title>
        <authorList>
            <person name="Choi A."/>
        </authorList>
    </citation>
    <scope>NUCLEOTIDE SEQUENCE [LARGE SCALE GENOMIC DNA]</scope>
    <source>
        <strain evidence="12 13">KCTC 52518</strain>
    </source>
</reference>
<evidence type="ECO:0000256" key="9">
    <source>
        <dbReference type="RuleBase" id="RU363043"/>
    </source>
</evidence>
<keyword evidence="8 9" id="KW-0472">Membrane</keyword>
<dbReference type="InterPro" id="IPR024573">
    <property type="entry name" value="DUF3333"/>
</dbReference>
<evidence type="ECO:0000256" key="5">
    <source>
        <dbReference type="ARBA" id="ARBA00022475"/>
    </source>
</evidence>
<dbReference type="SUPFAM" id="SSF161098">
    <property type="entry name" value="MetI-like"/>
    <property type="match status" value="1"/>
</dbReference>
<evidence type="ECO:0000313" key="13">
    <source>
        <dbReference type="Proteomes" id="UP000298781"/>
    </source>
</evidence>
<evidence type="ECO:0000256" key="10">
    <source>
        <dbReference type="SAM" id="Coils"/>
    </source>
</evidence>
<dbReference type="Gene3D" id="1.10.3720.10">
    <property type="entry name" value="MetI-like"/>
    <property type="match status" value="1"/>
</dbReference>
<evidence type="ECO:0000256" key="7">
    <source>
        <dbReference type="ARBA" id="ARBA00022989"/>
    </source>
</evidence>
<dbReference type="InterPro" id="IPR000515">
    <property type="entry name" value="MetI-like"/>
</dbReference>
<dbReference type="Pfam" id="PF11812">
    <property type="entry name" value="DUF3333"/>
    <property type="match status" value="1"/>
</dbReference>
<evidence type="ECO:0000256" key="3">
    <source>
        <dbReference type="ARBA" id="ARBA00016864"/>
    </source>
</evidence>
<evidence type="ECO:0000256" key="4">
    <source>
        <dbReference type="ARBA" id="ARBA00022448"/>
    </source>
</evidence>
<dbReference type="GO" id="GO:0005886">
    <property type="term" value="C:plasma membrane"/>
    <property type="evidence" value="ECO:0007669"/>
    <property type="project" value="UniProtKB-SubCell"/>
</dbReference>
<feature type="transmembrane region" description="Helical" evidence="9">
    <location>
        <begin position="469"/>
        <end position="493"/>
    </location>
</feature>
<dbReference type="AlphaFoldDB" id="A0A4D7AXW4"/>
<feature type="transmembrane region" description="Helical" evidence="9">
    <location>
        <begin position="588"/>
        <end position="608"/>
    </location>
</feature>
<feature type="transmembrane region" description="Helical" evidence="9">
    <location>
        <begin position="514"/>
        <end position="539"/>
    </location>
</feature>
<keyword evidence="7 9" id="KW-1133">Transmembrane helix</keyword>
<dbReference type="OrthoDB" id="9807065at2"/>
<accession>A0A4D7AXW4</accession>
<dbReference type="NCBIfam" id="TIGR00974">
    <property type="entry name" value="3a0107s02c"/>
    <property type="match status" value="1"/>
</dbReference>
<dbReference type="CDD" id="cd06261">
    <property type="entry name" value="TM_PBP2"/>
    <property type="match status" value="1"/>
</dbReference>
<evidence type="ECO:0000256" key="1">
    <source>
        <dbReference type="ARBA" id="ARBA00004651"/>
    </source>
</evidence>
<evidence type="ECO:0000259" key="11">
    <source>
        <dbReference type="PROSITE" id="PS50928"/>
    </source>
</evidence>
<comment type="subcellular location">
    <subcellularLocation>
        <location evidence="9">Cell inner membrane</location>
        <topology evidence="9">Multi-pass membrane protein</topology>
    </subcellularLocation>
    <subcellularLocation>
        <location evidence="1">Cell membrane</location>
        <topology evidence="1">Multi-pass membrane protein</topology>
    </subcellularLocation>
</comment>
<dbReference type="PANTHER" id="PTHR43470">
    <property type="entry name" value="PHOSPHATE TRANSPORT SYSTEM PERMEASE PROTEIN PSTA-RELATED"/>
    <property type="match status" value="1"/>
</dbReference>
<feature type="transmembrane region" description="Helical" evidence="9">
    <location>
        <begin position="394"/>
        <end position="423"/>
    </location>
</feature>
<proteinExistence type="inferred from homology"/>
<evidence type="ECO:0000256" key="8">
    <source>
        <dbReference type="ARBA" id="ARBA00023136"/>
    </source>
</evidence>
<sequence>MTDIPSSRIATELHTDAAAVKRLKARYRREFAFQALGLGALLLAAGFLVVFLATIIVQAIPAFTQSYVKLDVVLRQDDLNPQNASGEELARAINAGNFDALVAGALRAHFPDVTERAERRALNHIVSSGAATILRRQVLADLLADPTLIGTRQQVLLPLDDMADLYLKGQITALQVVKGEGELRLSGDRGLVQVATAVANFQATLAAIKAELIVAVDRLRRELDGQERVAAGLEQQLARLDAGLADAQAAAHARLQGRIAEEGRQLAATRAAIAGLRERLAALQAKAAAAETRGTLDSGVSSFLVRANGGLVKLGEVERASASGQVLLPPRSLETVPSGQWDIVRIVVPEASRRIGDREIAYLEALKQRGLVERRIAYEFFTGGASREPELAGVWVAIVGSFLTLLVTLALCFPVGVAAAIYLEEFAPRNRATEIIEVNINNLAAVPSIIYGLLGLAVFLNVFEMPRSAPVVGGLVLALMTLPIIIIAARAAIRAVPPSVKEAALGVGASHQQAVFHHVLPLAMPGILTGTILGMAHALGETAPLLMIGMVAFVVDLPGGFADAATLLPVQIFMWADFPEQAFRHKTAAAILVLLLFLIAMNALAVFLRRTFERRW</sequence>
<dbReference type="PROSITE" id="PS50928">
    <property type="entry name" value="ABC_TM1"/>
    <property type="match status" value="1"/>
</dbReference>
<dbReference type="KEGG" id="pstg:E8M01_04755"/>
<dbReference type="GO" id="GO:0005315">
    <property type="term" value="F:phosphate transmembrane transporter activity"/>
    <property type="evidence" value="ECO:0007669"/>
    <property type="project" value="InterPro"/>
</dbReference>
<organism evidence="12 13">
    <name type="scientific">Phreatobacter stygius</name>
    <dbReference type="NCBI Taxonomy" id="1940610"/>
    <lineage>
        <taxon>Bacteria</taxon>
        <taxon>Pseudomonadati</taxon>
        <taxon>Pseudomonadota</taxon>
        <taxon>Alphaproteobacteria</taxon>
        <taxon>Hyphomicrobiales</taxon>
        <taxon>Phreatobacteraceae</taxon>
        <taxon>Phreatobacter</taxon>
    </lineage>
</organism>
<keyword evidence="5 9" id="KW-1003">Cell membrane</keyword>
<dbReference type="EMBL" id="CP039690">
    <property type="protein sequence ID" value="QCI63608.1"/>
    <property type="molecule type" value="Genomic_DNA"/>
</dbReference>
<dbReference type="InterPro" id="IPR005672">
    <property type="entry name" value="Phosphate_PstA"/>
</dbReference>
<keyword evidence="13" id="KW-1185">Reference proteome</keyword>
<dbReference type="Pfam" id="PF00528">
    <property type="entry name" value="BPD_transp_1"/>
    <property type="match status" value="1"/>
</dbReference>
<evidence type="ECO:0000256" key="6">
    <source>
        <dbReference type="ARBA" id="ARBA00022692"/>
    </source>
</evidence>
<feature type="coiled-coil region" evidence="10">
    <location>
        <begin position="209"/>
        <end position="293"/>
    </location>
</feature>
<feature type="transmembrane region" description="Helical" evidence="9">
    <location>
        <begin position="31"/>
        <end position="57"/>
    </location>
</feature>
<evidence type="ECO:0000313" key="12">
    <source>
        <dbReference type="EMBL" id="QCI63608.1"/>
    </source>
</evidence>
<keyword evidence="6 9" id="KW-0812">Transmembrane</keyword>